<name>A0A126UZC7_9RHOB</name>
<dbReference type="KEGG" id="hat:RC74_09280"/>
<evidence type="ECO:0008006" key="8">
    <source>
        <dbReference type="Google" id="ProtNLM"/>
    </source>
</evidence>
<keyword evidence="3 5" id="KW-1133">Transmembrane helix</keyword>
<gene>
    <name evidence="6" type="ORF">RC74_09280</name>
</gene>
<feature type="transmembrane region" description="Helical" evidence="5">
    <location>
        <begin position="48"/>
        <end position="70"/>
    </location>
</feature>
<dbReference type="Gene3D" id="1.10.3720.10">
    <property type="entry name" value="MetI-like"/>
    <property type="match status" value="1"/>
</dbReference>
<evidence type="ECO:0000313" key="7">
    <source>
        <dbReference type="Proteomes" id="UP000070371"/>
    </source>
</evidence>
<sequence length="80" mass="8708">MLIIRIGNILEIGFASIFLLYQPPAYEISDVISSFIYRQSLAGAQYDAAAAAGLFNAVVAFVLVTTAPTVRKRVSRASLW</sequence>
<keyword evidence="2 5" id="KW-0812">Transmembrane</keyword>
<evidence type="ECO:0000256" key="2">
    <source>
        <dbReference type="ARBA" id="ARBA00022692"/>
    </source>
</evidence>
<reference evidence="6 7" key="1">
    <citation type="submission" date="2016-02" db="EMBL/GenBank/DDBJ databases">
        <title>Complete genome sequence of Halocynthiibacter arcticus PAMC 20958t from arctic marine sediment.</title>
        <authorList>
            <person name="Lee Y.M."/>
            <person name="Baek K."/>
            <person name="Lee H.K."/>
            <person name="Shin S.C."/>
        </authorList>
    </citation>
    <scope>NUCLEOTIDE SEQUENCE [LARGE SCALE GENOMIC DNA]</scope>
    <source>
        <strain evidence="6">PAMC 20958</strain>
    </source>
</reference>
<dbReference type="STRING" id="1579316.RC74_09280"/>
<evidence type="ECO:0000313" key="6">
    <source>
        <dbReference type="EMBL" id="AML51421.1"/>
    </source>
</evidence>
<keyword evidence="4 5" id="KW-0472">Membrane</keyword>
<evidence type="ECO:0000256" key="1">
    <source>
        <dbReference type="ARBA" id="ARBA00004141"/>
    </source>
</evidence>
<accession>A0A126UZC7</accession>
<dbReference type="RefSeq" id="WP_039001433.1">
    <property type="nucleotide sequence ID" value="NZ_CP014327.1"/>
</dbReference>
<protein>
    <recommendedName>
        <fullName evidence="8">ABC transmembrane type-1 domain-containing protein</fullName>
    </recommendedName>
</protein>
<keyword evidence="7" id="KW-1185">Reference proteome</keyword>
<dbReference type="AlphaFoldDB" id="A0A126UZC7"/>
<evidence type="ECO:0000256" key="3">
    <source>
        <dbReference type="ARBA" id="ARBA00022989"/>
    </source>
</evidence>
<comment type="subcellular location">
    <subcellularLocation>
        <location evidence="1">Membrane</location>
        <topology evidence="1">Multi-pass membrane protein</topology>
    </subcellularLocation>
</comment>
<dbReference type="EMBL" id="CP014327">
    <property type="protein sequence ID" value="AML51421.1"/>
    <property type="molecule type" value="Genomic_DNA"/>
</dbReference>
<dbReference type="GO" id="GO:0016020">
    <property type="term" value="C:membrane"/>
    <property type="evidence" value="ECO:0007669"/>
    <property type="project" value="UniProtKB-SubCell"/>
</dbReference>
<dbReference type="Proteomes" id="UP000070371">
    <property type="component" value="Chromosome"/>
</dbReference>
<proteinExistence type="predicted"/>
<dbReference type="InterPro" id="IPR035906">
    <property type="entry name" value="MetI-like_sf"/>
</dbReference>
<evidence type="ECO:0000256" key="5">
    <source>
        <dbReference type="SAM" id="Phobius"/>
    </source>
</evidence>
<organism evidence="6 7">
    <name type="scientific">Falsihalocynthiibacter arcticus</name>
    <dbReference type="NCBI Taxonomy" id="1579316"/>
    <lineage>
        <taxon>Bacteria</taxon>
        <taxon>Pseudomonadati</taxon>
        <taxon>Pseudomonadota</taxon>
        <taxon>Alphaproteobacteria</taxon>
        <taxon>Rhodobacterales</taxon>
        <taxon>Roseobacteraceae</taxon>
        <taxon>Falsihalocynthiibacter</taxon>
    </lineage>
</organism>
<evidence type="ECO:0000256" key="4">
    <source>
        <dbReference type="ARBA" id="ARBA00023136"/>
    </source>
</evidence>